<evidence type="ECO:0000313" key="7">
    <source>
        <dbReference type="Proteomes" id="UP000077786"/>
    </source>
</evidence>
<dbReference type="SUPFAM" id="SSF46689">
    <property type="entry name" value="Homeodomain-like"/>
    <property type="match status" value="1"/>
</dbReference>
<dbReference type="PANTHER" id="PTHR30055">
    <property type="entry name" value="HTH-TYPE TRANSCRIPTIONAL REGULATOR RUTR"/>
    <property type="match status" value="1"/>
</dbReference>
<evidence type="ECO:0000259" key="5">
    <source>
        <dbReference type="PROSITE" id="PS50977"/>
    </source>
</evidence>
<evidence type="ECO:0000256" key="1">
    <source>
        <dbReference type="ARBA" id="ARBA00023015"/>
    </source>
</evidence>
<accession>A0A1B6VKG8</accession>
<protein>
    <submittedName>
        <fullName evidence="6">TetR family transcriptional regulator</fullName>
    </submittedName>
</protein>
<dbReference type="EMBL" id="LUTU01000007">
    <property type="protein sequence ID" value="OAJ67719.1"/>
    <property type="molecule type" value="Genomic_DNA"/>
</dbReference>
<dbReference type="PANTHER" id="PTHR30055:SF234">
    <property type="entry name" value="HTH-TYPE TRANSCRIPTIONAL REGULATOR BETI"/>
    <property type="match status" value="1"/>
</dbReference>
<dbReference type="OrthoDB" id="9809772at2"/>
<organism evidence="6 7">
    <name type="scientific">Gluconobacter cerinus</name>
    <dbReference type="NCBI Taxonomy" id="38307"/>
    <lineage>
        <taxon>Bacteria</taxon>
        <taxon>Pseudomonadati</taxon>
        <taxon>Pseudomonadota</taxon>
        <taxon>Alphaproteobacteria</taxon>
        <taxon>Acetobacterales</taxon>
        <taxon>Acetobacteraceae</taxon>
        <taxon>Gluconobacter</taxon>
    </lineage>
</organism>
<evidence type="ECO:0000313" key="6">
    <source>
        <dbReference type="EMBL" id="OAJ67719.1"/>
    </source>
</evidence>
<feature type="DNA-binding region" description="H-T-H motif" evidence="4">
    <location>
        <begin position="35"/>
        <end position="54"/>
    </location>
</feature>
<sequence length="191" mass="21202">MANLSKRTNRPEAVKSDLLNAAAHILTTRGIQAFTLELVAKEAGVSKGGLLHHFSNKKALLDGLFIREMETFRQHILATMQNDPVKVGRAARAYIGIGQAPTSAPPGIIRHLLAAMLIDPQISQEWTHHYWQTTKSIGLFENITTPQLLACLAMDGLSLWDILETDLLSQKSREDLEKFMTELTGKSEKKS</sequence>
<evidence type="ECO:0000256" key="4">
    <source>
        <dbReference type="PROSITE-ProRule" id="PRU00335"/>
    </source>
</evidence>
<dbReference type="PROSITE" id="PS50977">
    <property type="entry name" value="HTH_TETR_2"/>
    <property type="match status" value="1"/>
</dbReference>
<dbReference type="InterPro" id="IPR036271">
    <property type="entry name" value="Tet_transcr_reg_TetR-rel_C_sf"/>
</dbReference>
<dbReference type="Gene3D" id="1.10.357.10">
    <property type="entry name" value="Tetracycline Repressor, domain 2"/>
    <property type="match status" value="1"/>
</dbReference>
<feature type="domain" description="HTH tetR-type" evidence="5">
    <location>
        <begin position="12"/>
        <end position="72"/>
    </location>
</feature>
<dbReference type="InterPro" id="IPR050109">
    <property type="entry name" value="HTH-type_TetR-like_transc_reg"/>
</dbReference>
<keyword evidence="1" id="KW-0805">Transcription regulation</keyword>
<dbReference type="PRINTS" id="PR00455">
    <property type="entry name" value="HTHTETR"/>
</dbReference>
<dbReference type="PATRIC" id="fig|38307.3.peg.1821"/>
<proteinExistence type="predicted"/>
<keyword evidence="3" id="KW-0804">Transcription</keyword>
<dbReference type="AlphaFoldDB" id="A0A1B6VKG8"/>
<dbReference type="InterPro" id="IPR001647">
    <property type="entry name" value="HTH_TetR"/>
</dbReference>
<dbReference type="Proteomes" id="UP000077786">
    <property type="component" value="Unassembled WGS sequence"/>
</dbReference>
<evidence type="ECO:0000256" key="2">
    <source>
        <dbReference type="ARBA" id="ARBA00023125"/>
    </source>
</evidence>
<name>A0A1B6VKG8_9PROT</name>
<reference evidence="6 7" key="1">
    <citation type="submission" date="2016-03" db="EMBL/GenBank/DDBJ databases">
        <title>Draft genome sequence of Gluconobacter cerinus strain CECT 9110.</title>
        <authorList>
            <person name="Sainz F."/>
            <person name="Mas A."/>
            <person name="Torija M.J."/>
        </authorList>
    </citation>
    <scope>NUCLEOTIDE SEQUENCE [LARGE SCALE GENOMIC DNA]</scope>
    <source>
        <strain evidence="6 7">CECT 9110</strain>
    </source>
</reference>
<dbReference type="RefSeq" id="WP_064274508.1">
    <property type="nucleotide sequence ID" value="NZ_LUTU01000007.1"/>
</dbReference>
<dbReference type="GO" id="GO:0003700">
    <property type="term" value="F:DNA-binding transcription factor activity"/>
    <property type="evidence" value="ECO:0007669"/>
    <property type="project" value="TreeGrafter"/>
</dbReference>
<dbReference type="InterPro" id="IPR041479">
    <property type="entry name" value="TetR_CgmR_C"/>
</dbReference>
<keyword evidence="2 4" id="KW-0238">DNA-binding</keyword>
<dbReference type="Pfam" id="PF17937">
    <property type="entry name" value="TetR_C_28"/>
    <property type="match status" value="1"/>
</dbReference>
<dbReference type="InterPro" id="IPR009057">
    <property type="entry name" value="Homeodomain-like_sf"/>
</dbReference>
<dbReference type="SUPFAM" id="SSF48498">
    <property type="entry name" value="Tetracyclin repressor-like, C-terminal domain"/>
    <property type="match status" value="1"/>
</dbReference>
<gene>
    <name evidence="6" type="ORF">A0123_01761</name>
</gene>
<evidence type="ECO:0000256" key="3">
    <source>
        <dbReference type="ARBA" id="ARBA00023163"/>
    </source>
</evidence>
<dbReference type="GO" id="GO:0000976">
    <property type="term" value="F:transcription cis-regulatory region binding"/>
    <property type="evidence" value="ECO:0007669"/>
    <property type="project" value="TreeGrafter"/>
</dbReference>
<dbReference type="Pfam" id="PF00440">
    <property type="entry name" value="TetR_N"/>
    <property type="match status" value="1"/>
</dbReference>
<comment type="caution">
    <text evidence="6">The sequence shown here is derived from an EMBL/GenBank/DDBJ whole genome shotgun (WGS) entry which is preliminary data.</text>
</comment>